<dbReference type="GO" id="GO:0034477">
    <property type="term" value="P:U6 snRNA 3'-end processing"/>
    <property type="evidence" value="ECO:0007669"/>
    <property type="project" value="InterPro"/>
</dbReference>
<dbReference type="OMA" id="TACVERM"/>
<keyword evidence="3" id="KW-0456">Lyase</keyword>
<dbReference type="GO" id="GO:0016829">
    <property type="term" value="F:lyase activity"/>
    <property type="evidence" value="ECO:0007669"/>
    <property type="project" value="UniProtKB-KW"/>
</dbReference>
<evidence type="ECO:0000256" key="3">
    <source>
        <dbReference type="ARBA" id="ARBA00023239"/>
    </source>
</evidence>
<keyword evidence="9" id="KW-1185">Reference proteome</keyword>
<evidence type="ECO:0000256" key="7">
    <source>
        <dbReference type="SAM" id="MobiDB-lite"/>
    </source>
</evidence>
<gene>
    <name evidence="8" type="ordered locus">Ecym_4257</name>
</gene>
<dbReference type="Gene3D" id="3.90.1140.10">
    <property type="entry name" value="Cyclic phosphodiesterase"/>
    <property type="match status" value="1"/>
</dbReference>
<organism evidence="8 9">
    <name type="scientific">Eremothecium cymbalariae (strain CBS 270.75 / DBVPG 7215 / KCTC 17166 / NRRL Y-17582)</name>
    <name type="common">Yeast</name>
    <dbReference type="NCBI Taxonomy" id="931890"/>
    <lineage>
        <taxon>Eukaryota</taxon>
        <taxon>Fungi</taxon>
        <taxon>Dikarya</taxon>
        <taxon>Ascomycota</taxon>
        <taxon>Saccharomycotina</taxon>
        <taxon>Saccharomycetes</taxon>
        <taxon>Saccharomycetales</taxon>
        <taxon>Saccharomycetaceae</taxon>
        <taxon>Eremothecium</taxon>
    </lineage>
</organism>
<keyword evidence="2" id="KW-0378">Hydrolase</keyword>
<dbReference type="GeneID" id="11472499"/>
<dbReference type="FunCoup" id="G8JTG8">
    <property type="interactions" value="36"/>
</dbReference>
<evidence type="ECO:0000256" key="6">
    <source>
        <dbReference type="ARBA" id="ARBA00030030"/>
    </source>
</evidence>
<dbReference type="KEGG" id="erc:Ecym_4257"/>
<evidence type="ECO:0000313" key="9">
    <source>
        <dbReference type="Proteomes" id="UP000006790"/>
    </source>
</evidence>
<keyword evidence="4" id="KW-0539">Nucleus</keyword>
<evidence type="ECO:0000313" key="8">
    <source>
        <dbReference type="EMBL" id="AET39321.1"/>
    </source>
</evidence>
<dbReference type="GO" id="GO:0005634">
    <property type="term" value="C:nucleus"/>
    <property type="evidence" value="ECO:0007669"/>
    <property type="project" value="TreeGrafter"/>
</dbReference>
<dbReference type="Proteomes" id="UP000006790">
    <property type="component" value="Chromosome 4"/>
</dbReference>
<accession>G8JTG8</accession>
<dbReference type="eggNOG" id="ENOG502T3PY">
    <property type="taxonomic scope" value="Eukaryota"/>
</dbReference>
<sequence>MNLIRSNYDTDSDVESEIEREHEQEHEQLPCIPDKVIYRYQKDPKMSTSLSQLSKKRNWSAFAFIEFQLTQQQLFVMNNLVREVNETMKTEKVYFSPLFYGRMNAVKPLHISLSPTLMFPDQQSISDWIQAFKSKITQDTTLRRFNVHLQPEWSLYPNFDKTVWFLSLPVVRNSGQEDILPKITGHLKTSSMEHGASFGHLSFEEVLEKLHLSVASDPNNPTSVKFLRNQDQIGLEHNLLKLQKRLQNANSLLQTSGIAQFQVKCTELKIKRDNSIISIPLPY</sequence>
<dbReference type="HOGENOM" id="CLU_983627_0_0_1"/>
<evidence type="ECO:0000256" key="2">
    <source>
        <dbReference type="ARBA" id="ARBA00022801"/>
    </source>
</evidence>
<evidence type="ECO:0000256" key="1">
    <source>
        <dbReference type="ARBA" id="ARBA00022722"/>
    </source>
</evidence>
<dbReference type="AlphaFoldDB" id="G8JTG8"/>
<proteinExistence type="predicted"/>
<reference evidence="9" key="1">
    <citation type="journal article" date="2012" name="G3 (Bethesda)">
        <title>Pichia sorbitophila, an interspecies yeast hybrid reveals early steps of genome resolution following polyploidization.</title>
        <authorList>
            <person name="Leh Louis V."/>
            <person name="Despons L."/>
            <person name="Friedrich A."/>
            <person name="Martin T."/>
            <person name="Durrens P."/>
            <person name="Casaregola S."/>
            <person name="Neuveglise C."/>
            <person name="Fairhead C."/>
            <person name="Marck C."/>
            <person name="Cruz J.A."/>
            <person name="Straub M.L."/>
            <person name="Kugler V."/>
            <person name="Sacerdot C."/>
            <person name="Uzunov Z."/>
            <person name="Thierry A."/>
            <person name="Weiss S."/>
            <person name="Bleykasten C."/>
            <person name="De Montigny J."/>
            <person name="Jacques N."/>
            <person name="Jung P."/>
            <person name="Lemaire M."/>
            <person name="Mallet S."/>
            <person name="Morel G."/>
            <person name="Richard G.F."/>
            <person name="Sarkar A."/>
            <person name="Savel G."/>
            <person name="Schacherer J."/>
            <person name="Seret M.L."/>
            <person name="Talla E."/>
            <person name="Samson G."/>
            <person name="Jubin C."/>
            <person name="Poulain J."/>
            <person name="Vacherie B."/>
            <person name="Barbe V."/>
            <person name="Pelletier E."/>
            <person name="Sherman D.J."/>
            <person name="Westhof E."/>
            <person name="Weissenbach J."/>
            <person name="Baret P.V."/>
            <person name="Wincker P."/>
            <person name="Gaillardin C."/>
            <person name="Dujon B."/>
            <person name="Souciet J.L."/>
        </authorList>
    </citation>
    <scope>NUCLEOTIDE SEQUENCE [LARGE SCALE GENOMIC DNA]</scope>
    <source>
        <strain evidence="9">CBS 270.75 / DBVPG 7215 / KCTC 17166 / NRRL Y-17582</strain>
    </source>
</reference>
<dbReference type="InParanoid" id="G8JTG8"/>
<dbReference type="GO" id="GO:0000175">
    <property type="term" value="F:3'-5'-RNA exonuclease activity"/>
    <property type="evidence" value="ECO:0007669"/>
    <property type="project" value="TreeGrafter"/>
</dbReference>
<dbReference type="PANTHER" id="PTHR13522:SF3">
    <property type="entry name" value="U6 SNRNA PHOSPHODIESTERASE 1"/>
    <property type="match status" value="1"/>
</dbReference>
<keyword evidence="1" id="KW-0540">Nuclease</keyword>
<evidence type="ECO:0000256" key="5">
    <source>
        <dbReference type="ARBA" id="ARBA00029543"/>
    </source>
</evidence>
<dbReference type="RefSeq" id="XP_003646138.1">
    <property type="nucleotide sequence ID" value="XM_003646090.1"/>
</dbReference>
<dbReference type="InterPro" id="IPR027521">
    <property type="entry name" value="Usb1"/>
</dbReference>
<feature type="region of interest" description="Disordered" evidence="7">
    <location>
        <begin position="1"/>
        <end position="26"/>
    </location>
</feature>
<name>G8JTG8_ERECY</name>
<evidence type="ECO:0000256" key="4">
    <source>
        <dbReference type="ARBA" id="ARBA00023242"/>
    </source>
</evidence>
<dbReference type="STRING" id="931890.G8JTG8"/>
<dbReference type="Pfam" id="PF09749">
    <property type="entry name" value="HVSL"/>
    <property type="match status" value="1"/>
</dbReference>
<dbReference type="PANTHER" id="PTHR13522">
    <property type="entry name" value="U6 SNRNA PHOSPHODIESTERASE 1"/>
    <property type="match status" value="1"/>
</dbReference>
<protein>
    <recommendedName>
        <fullName evidence="5">U6 snRNA phosphodiesterase 1</fullName>
    </recommendedName>
    <alternativeName>
        <fullName evidence="6">3'-5' RNA exonuclease USB1</fullName>
    </alternativeName>
</protein>
<feature type="compositionally biased region" description="Basic and acidic residues" evidence="7">
    <location>
        <begin position="17"/>
        <end position="26"/>
    </location>
</feature>
<dbReference type="EMBL" id="CP002500">
    <property type="protein sequence ID" value="AET39321.1"/>
    <property type="molecule type" value="Genomic_DNA"/>
</dbReference>
<dbReference type="OrthoDB" id="49151at2759"/>